<reference evidence="5" key="1">
    <citation type="submission" date="2021-02" db="EMBL/GenBank/DDBJ databases">
        <authorList>
            <person name="Nowell W R."/>
        </authorList>
    </citation>
    <scope>NUCLEOTIDE SEQUENCE</scope>
</reference>
<accession>A0A814C4N0</accession>
<dbReference type="Proteomes" id="UP000663828">
    <property type="component" value="Unassembled WGS sequence"/>
</dbReference>
<keyword evidence="3" id="KW-0560">Oxidoreductase</keyword>
<dbReference type="InterPro" id="IPR057326">
    <property type="entry name" value="KR_dom"/>
</dbReference>
<dbReference type="Pfam" id="PF13561">
    <property type="entry name" value="adh_short_C2"/>
    <property type="match status" value="1"/>
</dbReference>
<comment type="caution">
    <text evidence="5">The sequence shown here is derived from an EMBL/GenBank/DDBJ whole genome shotgun (WGS) entry which is preliminary data.</text>
</comment>
<dbReference type="PROSITE" id="PS00061">
    <property type="entry name" value="ADH_SHORT"/>
    <property type="match status" value="1"/>
</dbReference>
<proteinExistence type="inferred from homology"/>
<evidence type="ECO:0000313" key="6">
    <source>
        <dbReference type="Proteomes" id="UP000663828"/>
    </source>
</evidence>
<dbReference type="PRINTS" id="PR00081">
    <property type="entry name" value="GDHRDH"/>
</dbReference>
<dbReference type="CDD" id="cd05233">
    <property type="entry name" value="SDR_c"/>
    <property type="match status" value="1"/>
</dbReference>
<dbReference type="SMART" id="SM00822">
    <property type="entry name" value="PKS_KR"/>
    <property type="match status" value="1"/>
</dbReference>
<sequence>MSAPAVGQVETTSVAATPTVVSNRFLNKAVIVTGAGSGIGQAVVIRLVAEGASVFGIDVNEAGLQQTVQLTSQPDRVSIAVVSITDEQQLTEKVNDYVARLGHLDALINVAGIIRSSLSTDTTLDQFRLVIDTNLVGTYLLCRVCLPHLLKSKGNIVNTASTAGLHGHPYMAAYAASKGGVIALTKSLAREYICQGVRVNAIAPGGTMTPLIASIQFPPEVDPTLFASLSLPDRRMGQPAEIAAVVAMLASEDGSFINGAVVQIDGGCHA</sequence>
<keyword evidence="6" id="KW-1185">Reference proteome</keyword>
<comment type="pathway">
    <text evidence="1">Lipid metabolism; fatty acid biosynthesis.</text>
</comment>
<dbReference type="Gene3D" id="3.40.50.720">
    <property type="entry name" value="NAD(P)-binding Rossmann-like Domain"/>
    <property type="match status" value="1"/>
</dbReference>
<evidence type="ECO:0000256" key="2">
    <source>
        <dbReference type="ARBA" id="ARBA00006484"/>
    </source>
</evidence>
<feature type="domain" description="Ketoreductase" evidence="4">
    <location>
        <begin position="28"/>
        <end position="205"/>
    </location>
</feature>
<gene>
    <name evidence="5" type="ORF">XAT740_LOCUS10019</name>
</gene>
<dbReference type="FunFam" id="3.40.50.720:FF:000084">
    <property type="entry name" value="Short-chain dehydrogenase reductase"/>
    <property type="match status" value="1"/>
</dbReference>
<dbReference type="PANTHER" id="PTHR42760">
    <property type="entry name" value="SHORT-CHAIN DEHYDROGENASES/REDUCTASES FAMILY MEMBER"/>
    <property type="match status" value="1"/>
</dbReference>
<dbReference type="AlphaFoldDB" id="A0A814C4N0"/>
<organism evidence="5 6">
    <name type="scientific">Adineta ricciae</name>
    <name type="common">Rotifer</name>
    <dbReference type="NCBI Taxonomy" id="249248"/>
    <lineage>
        <taxon>Eukaryota</taxon>
        <taxon>Metazoa</taxon>
        <taxon>Spiralia</taxon>
        <taxon>Gnathifera</taxon>
        <taxon>Rotifera</taxon>
        <taxon>Eurotatoria</taxon>
        <taxon>Bdelloidea</taxon>
        <taxon>Adinetida</taxon>
        <taxon>Adinetidae</taxon>
        <taxon>Adineta</taxon>
    </lineage>
</organism>
<dbReference type="EMBL" id="CAJNOR010000527">
    <property type="protein sequence ID" value="CAF0939163.1"/>
    <property type="molecule type" value="Genomic_DNA"/>
</dbReference>
<evidence type="ECO:0000313" key="5">
    <source>
        <dbReference type="EMBL" id="CAF0939163.1"/>
    </source>
</evidence>
<name>A0A814C4N0_ADIRI</name>
<dbReference type="GO" id="GO:0006629">
    <property type="term" value="P:lipid metabolic process"/>
    <property type="evidence" value="ECO:0007669"/>
    <property type="project" value="UniProtKB-ARBA"/>
</dbReference>
<evidence type="ECO:0000256" key="1">
    <source>
        <dbReference type="ARBA" id="ARBA00005194"/>
    </source>
</evidence>
<dbReference type="InterPro" id="IPR036291">
    <property type="entry name" value="NAD(P)-bd_dom_sf"/>
</dbReference>
<dbReference type="PANTHER" id="PTHR42760:SF50">
    <property type="entry name" value="SHORT-CHAIN DEHYDROGENASE-RELATED"/>
    <property type="match status" value="1"/>
</dbReference>
<dbReference type="InterPro" id="IPR020904">
    <property type="entry name" value="Sc_DH/Rdtase_CS"/>
</dbReference>
<dbReference type="SUPFAM" id="SSF51735">
    <property type="entry name" value="NAD(P)-binding Rossmann-fold domains"/>
    <property type="match status" value="1"/>
</dbReference>
<dbReference type="GO" id="GO:0016616">
    <property type="term" value="F:oxidoreductase activity, acting on the CH-OH group of donors, NAD or NADP as acceptor"/>
    <property type="evidence" value="ECO:0007669"/>
    <property type="project" value="TreeGrafter"/>
</dbReference>
<evidence type="ECO:0000259" key="4">
    <source>
        <dbReference type="SMART" id="SM00822"/>
    </source>
</evidence>
<dbReference type="InterPro" id="IPR002347">
    <property type="entry name" value="SDR_fam"/>
</dbReference>
<comment type="similarity">
    <text evidence="2">Belongs to the short-chain dehydrogenases/reductases (SDR) family.</text>
</comment>
<dbReference type="PRINTS" id="PR00080">
    <property type="entry name" value="SDRFAMILY"/>
</dbReference>
<protein>
    <recommendedName>
        <fullName evidence="4">Ketoreductase domain-containing protein</fullName>
    </recommendedName>
</protein>
<evidence type="ECO:0000256" key="3">
    <source>
        <dbReference type="ARBA" id="ARBA00023002"/>
    </source>
</evidence>